<keyword evidence="2" id="KW-0812">Transmembrane</keyword>
<dbReference type="InterPro" id="IPR035213">
    <property type="entry name" value="DUF5321"/>
</dbReference>
<dbReference type="AlphaFoldDB" id="A0A8H3I6W2"/>
<organism evidence="3 4">
    <name type="scientific">Alectoria fallacina</name>
    <dbReference type="NCBI Taxonomy" id="1903189"/>
    <lineage>
        <taxon>Eukaryota</taxon>
        <taxon>Fungi</taxon>
        <taxon>Dikarya</taxon>
        <taxon>Ascomycota</taxon>
        <taxon>Pezizomycotina</taxon>
        <taxon>Lecanoromycetes</taxon>
        <taxon>OSLEUM clade</taxon>
        <taxon>Lecanoromycetidae</taxon>
        <taxon>Lecanorales</taxon>
        <taxon>Lecanorineae</taxon>
        <taxon>Parmeliaceae</taxon>
        <taxon>Alectoria</taxon>
    </lineage>
</organism>
<feature type="compositionally biased region" description="Basic and acidic residues" evidence="1">
    <location>
        <begin position="171"/>
        <end position="184"/>
    </location>
</feature>
<feature type="transmembrane region" description="Helical" evidence="2">
    <location>
        <begin position="85"/>
        <end position="105"/>
    </location>
</feature>
<accession>A0A8H3I6W2</accession>
<evidence type="ECO:0000256" key="2">
    <source>
        <dbReference type="SAM" id="Phobius"/>
    </source>
</evidence>
<proteinExistence type="predicted"/>
<keyword evidence="4" id="KW-1185">Reference proteome</keyword>
<evidence type="ECO:0000313" key="4">
    <source>
        <dbReference type="Proteomes" id="UP000664203"/>
    </source>
</evidence>
<protein>
    <submittedName>
        <fullName evidence="3">Uncharacterized protein</fullName>
    </submittedName>
</protein>
<sequence>MSTTLTCQRLTAVSRSSSHFLPFHCIRLVNVSHLQYCPTYATSTEHLPRVAQPSVWHSIIPKAFRSPETSRVPAKPQRTKEWNPATFFICIFLLIGSNAIQMLTLKNEYSSFSRKADAKIKLLKDVLDRVQRGENVDVEKVLGTGDEEQEQEWRDVLRNIEEEGRLWQAKDRKRDTKRLQKEQETELDGAQKVAEEGAASDTGPGNLKSTSNVAKRSPGFY</sequence>
<reference evidence="3" key="1">
    <citation type="submission" date="2021-03" db="EMBL/GenBank/DDBJ databases">
        <authorList>
            <person name="Tagirdzhanova G."/>
        </authorList>
    </citation>
    <scope>NUCLEOTIDE SEQUENCE</scope>
</reference>
<comment type="caution">
    <text evidence="3">The sequence shown here is derived from an EMBL/GenBank/DDBJ whole genome shotgun (WGS) entry which is preliminary data.</text>
</comment>
<dbReference type="Pfam" id="PF17254">
    <property type="entry name" value="DUF5321"/>
    <property type="match status" value="1"/>
</dbReference>
<evidence type="ECO:0000256" key="1">
    <source>
        <dbReference type="SAM" id="MobiDB-lite"/>
    </source>
</evidence>
<dbReference type="EMBL" id="CAJPDR010000020">
    <property type="protein sequence ID" value="CAF9907118.1"/>
    <property type="molecule type" value="Genomic_DNA"/>
</dbReference>
<feature type="region of interest" description="Disordered" evidence="1">
    <location>
        <begin position="171"/>
        <end position="221"/>
    </location>
</feature>
<keyword evidence="2" id="KW-1133">Transmembrane helix</keyword>
<gene>
    <name evidence="3" type="ORF">ALECFALPRED_003069</name>
</gene>
<keyword evidence="2" id="KW-0472">Membrane</keyword>
<dbReference type="Proteomes" id="UP000664203">
    <property type="component" value="Unassembled WGS sequence"/>
</dbReference>
<name>A0A8H3I6W2_9LECA</name>
<evidence type="ECO:0000313" key="3">
    <source>
        <dbReference type="EMBL" id="CAF9907118.1"/>
    </source>
</evidence>
<dbReference type="OrthoDB" id="2253354at2759"/>